<feature type="transmembrane region" description="Helical" evidence="7">
    <location>
        <begin position="427"/>
        <end position="452"/>
    </location>
</feature>
<dbReference type="Proteomes" id="UP000546213">
    <property type="component" value="Unassembled WGS sequence"/>
</dbReference>
<dbReference type="GO" id="GO:0005886">
    <property type="term" value="C:plasma membrane"/>
    <property type="evidence" value="ECO:0007669"/>
    <property type="project" value="TreeGrafter"/>
</dbReference>
<evidence type="ECO:0000256" key="5">
    <source>
        <dbReference type="ARBA" id="ARBA00023180"/>
    </source>
</evidence>
<dbReference type="EMBL" id="JAAOAS010000153">
    <property type="protein sequence ID" value="KAF5589526.1"/>
    <property type="molecule type" value="Genomic_DNA"/>
</dbReference>
<feature type="transmembrane region" description="Helical" evidence="7">
    <location>
        <begin position="105"/>
        <end position="122"/>
    </location>
</feature>
<evidence type="ECO:0000256" key="7">
    <source>
        <dbReference type="SAM" id="Phobius"/>
    </source>
</evidence>
<dbReference type="InterPro" id="IPR011701">
    <property type="entry name" value="MFS"/>
</dbReference>
<feature type="transmembrane region" description="Helical" evidence="7">
    <location>
        <begin position="516"/>
        <end position="541"/>
    </location>
</feature>
<dbReference type="OrthoDB" id="2587356at2759"/>
<evidence type="ECO:0000256" key="4">
    <source>
        <dbReference type="ARBA" id="ARBA00023136"/>
    </source>
</evidence>
<feature type="transmembrane region" description="Helical" evidence="7">
    <location>
        <begin position="340"/>
        <end position="359"/>
    </location>
</feature>
<dbReference type="PANTHER" id="PTHR23501">
    <property type="entry name" value="MAJOR FACILITATOR SUPERFAMILY"/>
    <property type="match status" value="1"/>
</dbReference>
<feature type="transmembrane region" description="Helical" evidence="7">
    <location>
        <begin position="396"/>
        <end position="415"/>
    </location>
</feature>
<dbReference type="SUPFAM" id="SSF103473">
    <property type="entry name" value="MFS general substrate transporter"/>
    <property type="match status" value="1"/>
</dbReference>
<dbReference type="PROSITE" id="PS50850">
    <property type="entry name" value="MFS"/>
    <property type="match status" value="1"/>
</dbReference>
<feature type="transmembrane region" description="Helical" evidence="7">
    <location>
        <begin position="37"/>
        <end position="62"/>
    </location>
</feature>
<dbReference type="PANTHER" id="PTHR23501:SF195">
    <property type="entry name" value="PEP5"/>
    <property type="match status" value="1"/>
</dbReference>
<dbReference type="GO" id="GO:0022857">
    <property type="term" value="F:transmembrane transporter activity"/>
    <property type="evidence" value="ECO:0007669"/>
    <property type="project" value="InterPro"/>
</dbReference>
<keyword evidence="5" id="KW-0325">Glycoprotein</keyword>
<evidence type="ECO:0000256" key="3">
    <source>
        <dbReference type="ARBA" id="ARBA00022989"/>
    </source>
</evidence>
<keyword evidence="3 7" id="KW-1133">Transmembrane helix</keyword>
<dbReference type="AlphaFoldDB" id="A0A8H5LEW7"/>
<dbReference type="InterPro" id="IPR036259">
    <property type="entry name" value="MFS_trans_sf"/>
</dbReference>
<reference evidence="9 10" key="1">
    <citation type="submission" date="2020-05" db="EMBL/GenBank/DDBJ databases">
        <title>Identification and distribution of gene clusters putatively required for synthesis of sphingolipid metabolism inhibitors in phylogenetically diverse species of the filamentous fungus Fusarium.</title>
        <authorList>
            <person name="Kim H.-S."/>
            <person name="Busman M."/>
            <person name="Brown D.W."/>
            <person name="Divon H."/>
            <person name="Uhlig S."/>
            <person name="Proctor R.H."/>
        </authorList>
    </citation>
    <scope>NUCLEOTIDE SEQUENCE [LARGE SCALE GENOMIC DNA]</scope>
    <source>
        <strain evidence="9 10">NRRL 36939</strain>
    </source>
</reference>
<protein>
    <submittedName>
        <fullName evidence="9">Siderophore iron transporter</fullName>
    </submittedName>
</protein>
<feature type="transmembrane region" description="Helical" evidence="7">
    <location>
        <begin position="74"/>
        <end position="93"/>
    </location>
</feature>
<evidence type="ECO:0000313" key="9">
    <source>
        <dbReference type="EMBL" id="KAF5589526.1"/>
    </source>
</evidence>
<keyword evidence="2 7" id="KW-0812">Transmembrane</keyword>
<feature type="transmembrane region" description="Helical" evidence="7">
    <location>
        <begin position="160"/>
        <end position="181"/>
    </location>
</feature>
<evidence type="ECO:0000256" key="2">
    <source>
        <dbReference type="ARBA" id="ARBA00022692"/>
    </source>
</evidence>
<accession>A0A8H5LEW7</accession>
<feature type="transmembrane region" description="Helical" evidence="7">
    <location>
        <begin position="193"/>
        <end position="214"/>
    </location>
</feature>
<dbReference type="Gene3D" id="1.20.1250.20">
    <property type="entry name" value="MFS general substrate transporter like domains"/>
    <property type="match status" value="2"/>
</dbReference>
<keyword evidence="10" id="KW-1185">Reference proteome</keyword>
<comment type="subcellular location">
    <subcellularLocation>
        <location evidence="1">Membrane</location>
        <topology evidence="1">Multi-pass membrane protein</topology>
    </subcellularLocation>
</comment>
<proteinExistence type="predicted"/>
<feature type="transmembrane region" description="Helical" evidence="7">
    <location>
        <begin position="303"/>
        <end position="320"/>
    </location>
</feature>
<dbReference type="Pfam" id="PF07690">
    <property type="entry name" value="MFS_1"/>
    <property type="match status" value="1"/>
</dbReference>
<name>A0A8H5LEW7_9HYPO</name>
<evidence type="ECO:0000259" key="8">
    <source>
        <dbReference type="PROSITE" id="PS50850"/>
    </source>
</evidence>
<comment type="caution">
    <text evidence="9">The sequence shown here is derived from an EMBL/GenBank/DDBJ whole genome shotgun (WGS) entry which is preliminary data.</text>
</comment>
<evidence type="ECO:0000256" key="6">
    <source>
        <dbReference type="SAM" id="MobiDB-lite"/>
    </source>
</evidence>
<feature type="region of interest" description="Disordered" evidence="6">
    <location>
        <begin position="570"/>
        <end position="594"/>
    </location>
</feature>
<dbReference type="InterPro" id="IPR005829">
    <property type="entry name" value="Sugar_transporter_CS"/>
</dbReference>
<keyword evidence="4 7" id="KW-0472">Membrane</keyword>
<feature type="transmembrane region" description="Helical" evidence="7">
    <location>
        <begin position="371"/>
        <end position="390"/>
    </location>
</feature>
<evidence type="ECO:0000256" key="1">
    <source>
        <dbReference type="ARBA" id="ARBA00004141"/>
    </source>
</evidence>
<sequence length="594" mass="63476">MSEQSNKNNGEESNAVEVELLAVEEDDNYQGLTLKCVLVYLSILSGCFAQVLAIVATGAFATNMSNALGGRDKYIWIPQGLIICSTFTAAPIAQSSDFWGRRLPILICTALCIIGSIIISRASSMTMAIAGSLVVGVGAGTTSLLYAVASEIMPRQYRPVAQAGVNIANSLGGIFTLLLGFGLIRKNDENFRVVWYVGTGLFAFNFAAIFFFFKPPKRRLESSLTWKDKIKALDLIGYILFSIGMIMFSVGLTWANNPYSWQSAPVLSTFIIGVLFIILTVAWEVKKKDGFCHHGLFQTSRNFALALVFIFIEGFSFYAANNFLPLAYSVYFDSDLLKVGAMMSLIFICGATSSAIGGLYSTKARRVRPPLMAGMALFVIYFACMATLKPGQLAEMWGYTVLAGFGLGFGLVIAVTTGQISTPPGLIATTSGLILTSRSLGGSVALPVYTAILNSSLSKHLGQKIAERVVPLGLSAKDLPAFVSALANNDQRALAAIPGVTPQVISAGVVGLRSAYHIAFCGTWSAAAAVSAVGLILALFVHDPRDSFNMHVDAPVDGDAVTGLDRRLEDGSKSVTGTEHIESNIVSDKSREKA</sequence>
<feature type="transmembrane region" description="Helical" evidence="7">
    <location>
        <begin position="128"/>
        <end position="148"/>
    </location>
</feature>
<evidence type="ECO:0000313" key="10">
    <source>
        <dbReference type="Proteomes" id="UP000546213"/>
    </source>
</evidence>
<feature type="transmembrane region" description="Helical" evidence="7">
    <location>
        <begin position="235"/>
        <end position="255"/>
    </location>
</feature>
<dbReference type="InterPro" id="IPR020846">
    <property type="entry name" value="MFS_dom"/>
</dbReference>
<organism evidence="9 10">
    <name type="scientific">Fusarium pseudocircinatum</name>
    <dbReference type="NCBI Taxonomy" id="56676"/>
    <lineage>
        <taxon>Eukaryota</taxon>
        <taxon>Fungi</taxon>
        <taxon>Dikarya</taxon>
        <taxon>Ascomycota</taxon>
        <taxon>Pezizomycotina</taxon>
        <taxon>Sordariomycetes</taxon>
        <taxon>Hypocreomycetidae</taxon>
        <taxon>Hypocreales</taxon>
        <taxon>Nectriaceae</taxon>
        <taxon>Fusarium</taxon>
        <taxon>Fusarium fujikuroi species complex</taxon>
    </lineage>
</organism>
<gene>
    <name evidence="9" type="ORF">FPCIR_6729</name>
</gene>
<feature type="transmembrane region" description="Helical" evidence="7">
    <location>
        <begin position="261"/>
        <end position="283"/>
    </location>
</feature>
<dbReference type="PROSITE" id="PS00216">
    <property type="entry name" value="SUGAR_TRANSPORT_1"/>
    <property type="match status" value="1"/>
</dbReference>
<feature type="domain" description="Major facilitator superfamily (MFS) profile" evidence="8">
    <location>
        <begin position="39"/>
        <end position="546"/>
    </location>
</feature>